<name>A0A194XGW1_MOLSC</name>
<feature type="transmembrane region" description="Helical" evidence="1">
    <location>
        <begin position="582"/>
        <end position="603"/>
    </location>
</feature>
<keyword evidence="4" id="KW-1185">Reference proteome</keyword>
<accession>A0A194XGW1</accession>
<keyword evidence="1" id="KW-0812">Transmembrane</keyword>
<dbReference type="GO" id="GO:0061909">
    <property type="term" value="P:autophagosome-lysosome fusion"/>
    <property type="evidence" value="ECO:0007669"/>
    <property type="project" value="EnsemblFungi"/>
</dbReference>
<dbReference type="PANTHER" id="PTHR45662:SF2">
    <property type="entry name" value="PHOSPHATIDYLINOSITOL-3-PHOSPHATASE SAC1"/>
    <property type="match status" value="1"/>
</dbReference>
<dbReference type="InterPro" id="IPR002013">
    <property type="entry name" value="SAC_dom"/>
</dbReference>
<dbReference type="GO" id="GO:0005789">
    <property type="term" value="C:endoplasmic reticulum membrane"/>
    <property type="evidence" value="ECO:0007669"/>
    <property type="project" value="EnsemblFungi"/>
</dbReference>
<keyword evidence="1" id="KW-0472">Membrane</keyword>
<protein>
    <recommendedName>
        <fullName evidence="2">SAC domain-containing protein</fullName>
    </recommendedName>
</protein>
<dbReference type="GO" id="GO:0005797">
    <property type="term" value="C:Golgi medial cisterna"/>
    <property type="evidence" value="ECO:0007669"/>
    <property type="project" value="EnsemblFungi"/>
</dbReference>
<feature type="domain" description="SAC" evidence="2">
    <location>
        <begin position="115"/>
        <end position="515"/>
    </location>
</feature>
<dbReference type="OrthoDB" id="405996at2759"/>
<dbReference type="GO" id="GO:0000139">
    <property type="term" value="C:Golgi membrane"/>
    <property type="evidence" value="ECO:0007669"/>
    <property type="project" value="EnsemblFungi"/>
</dbReference>
<evidence type="ECO:0000256" key="1">
    <source>
        <dbReference type="SAM" id="Phobius"/>
    </source>
</evidence>
<keyword evidence="1" id="KW-1133">Transmembrane helix</keyword>
<dbReference type="GO" id="GO:0046856">
    <property type="term" value="P:phosphatidylinositol dephosphorylation"/>
    <property type="evidence" value="ECO:0007669"/>
    <property type="project" value="EnsemblFungi"/>
</dbReference>
<dbReference type="GO" id="GO:0052629">
    <property type="term" value="F:phosphatidylinositol-3,5-bisphosphate 3-phosphatase activity"/>
    <property type="evidence" value="ECO:0007669"/>
    <property type="project" value="EnsemblFungi"/>
</dbReference>
<dbReference type="InParanoid" id="A0A194XGW1"/>
<dbReference type="STRING" id="149040.A0A194XGW1"/>
<gene>
    <name evidence="3" type="ORF">LY89DRAFT_614211</name>
</gene>
<dbReference type="FunCoup" id="A0A194XGW1">
    <property type="interactions" value="1390"/>
</dbReference>
<dbReference type="PANTHER" id="PTHR45662">
    <property type="entry name" value="PHOSPHATIDYLINOSITIDE PHOSPHATASE SAC1"/>
    <property type="match status" value="1"/>
</dbReference>
<dbReference type="GO" id="GO:0072517">
    <property type="term" value="C:host cell viral assembly compartment"/>
    <property type="evidence" value="ECO:0007669"/>
    <property type="project" value="EnsemblFungi"/>
</dbReference>
<dbReference type="GO" id="GO:0004438">
    <property type="term" value="F:phosphatidylinositol-3-phosphate phosphatase activity"/>
    <property type="evidence" value="ECO:0007669"/>
    <property type="project" value="EnsemblFungi"/>
</dbReference>
<organism evidence="3 4">
    <name type="scientific">Mollisia scopiformis</name>
    <name type="common">Conifer needle endophyte fungus</name>
    <name type="synonym">Phialocephala scopiformis</name>
    <dbReference type="NCBI Taxonomy" id="149040"/>
    <lineage>
        <taxon>Eukaryota</taxon>
        <taxon>Fungi</taxon>
        <taxon>Dikarya</taxon>
        <taxon>Ascomycota</taxon>
        <taxon>Pezizomycotina</taxon>
        <taxon>Leotiomycetes</taxon>
        <taxon>Helotiales</taxon>
        <taxon>Mollisiaceae</taxon>
        <taxon>Mollisia</taxon>
    </lineage>
</organism>
<dbReference type="AlphaFoldDB" id="A0A194XGW1"/>
<dbReference type="Pfam" id="PF02383">
    <property type="entry name" value="Syja_N"/>
    <property type="match status" value="1"/>
</dbReference>
<reference evidence="3 4" key="1">
    <citation type="submission" date="2015-10" db="EMBL/GenBank/DDBJ databases">
        <title>Full genome of DAOMC 229536 Phialocephala scopiformis, a fungal endophyte of spruce producing the potent anti-insectan compound rugulosin.</title>
        <authorList>
            <consortium name="DOE Joint Genome Institute"/>
            <person name="Walker A.K."/>
            <person name="Frasz S.L."/>
            <person name="Seifert K.A."/>
            <person name="Miller J.D."/>
            <person name="Mondo S.J."/>
            <person name="Labutti K."/>
            <person name="Lipzen A."/>
            <person name="Dockter R."/>
            <person name="Kennedy M."/>
            <person name="Grigoriev I.V."/>
            <person name="Spatafora J.W."/>
        </authorList>
    </citation>
    <scope>NUCLEOTIDE SEQUENCE [LARGE SCALE GENOMIC DNA]</scope>
    <source>
        <strain evidence="3 4">CBS 120377</strain>
    </source>
</reference>
<dbReference type="KEGG" id="psco:LY89DRAFT_614211"/>
<proteinExistence type="predicted"/>
<dbReference type="EMBL" id="KQ947412">
    <property type="protein sequence ID" value="KUJ19007.1"/>
    <property type="molecule type" value="Genomic_DNA"/>
</dbReference>
<dbReference type="GeneID" id="28820407"/>
<dbReference type="GO" id="GO:0032541">
    <property type="term" value="C:cortical endoplasmic reticulum"/>
    <property type="evidence" value="ECO:0007669"/>
    <property type="project" value="EnsemblFungi"/>
</dbReference>
<evidence type="ECO:0000259" key="2">
    <source>
        <dbReference type="PROSITE" id="PS50275"/>
    </source>
</evidence>
<sequence>MAALFRDINYHVSTSHYAFTSPSSPSAPTLIIDRPTGDVRLNDGTSLGGKRVSSIAGILGMIKLRLDKYIIVITKAQPMGRLKGHMVYKIIATEFLPLRERPLHDQDEDMYLALLKRLIKSGPMYFSYSFDITNTFQRQSKSDPSTPMWKRADDRFFWNKFIQSDLIDFRTSGARHQHGQQPGADPYILPVIFGMLEIVQTRIKSTPLTMVLITRRSRHRAGTRYFSRGIDEQGHVANFNETEQIIILNDSMSGLGGFAGGGGMQNGKVGGSGGKEVQIMSYVQTRGSVPVYWAEVNTLHYTPRLQIRGVETAVSAARAHFDEQIKLYGDNYLVNLVNQKGREKRVKEAYEQMIKMLVSSPTEGTQQDQVSDEKFRIVEPDGRRSEMDQLHYVYFDFHNETKGLQWHRAQLLLDQLHDALERQQYFRGVDMPADLDGRLEVRNSQTSVVRTNCMDCLDRTNVVQSMLARWALNRQLTDLGVLSRGETFTSDNDFEILFRKLWADNADVVSKSYSGTGALKTDFTRTGQRTKAGALQDLNNSISRYAKNNFADGPRQDAFDLFLGTYLPSTSSNLVFADRRPILVQSIPYVLAFAVFLVSVGTLSRRPPNSLVWPIRIFILAWVLVAAWCFNFIYSNGMLYVNWPKLNPRPWATEGVNEALGKVRKDKVVGSFVGAHERGLSTARFLNAEEGKKRIE</sequence>
<dbReference type="PROSITE" id="PS50275">
    <property type="entry name" value="SAC"/>
    <property type="match status" value="1"/>
</dbReference>
<evidence type="ECO:0000313" key="4">
    <source>
        <dbReference type="Proteomes" id="UP000070700"/>
    </source>
</evidence>
<dbReference type="RefSeq" id="XP_018073362.1">
    <property type="nucleotide sequence ID" value="XM_018210681.1"/>
</dbReference>
<dbReference type="Proteomes" id="UP000070700">
    <property type="component" value="Unassembled WGS sequence"/>
</dbReference>
<dbReference type="GO" id="GO:0043812">
    <property type="term" value="F:phosphatidylinositol-4-phosphate phosphatase activity"/>
    <property type="evidence" value="ECO:0007669"/>
    <property type="project" value="EnsemblFungi"/>
</dbReference>
<evidence type="ECO:0000313" key="3">
    <source>
        <dbReference type="EMBL" id="KUJ19007.1"/>
    </source>
</evidence>
<feature type="transmembrane region" description="Helical" evidence="1">
    <location>
        <begin position="615"/>
        <end position="634"/>
    </location>
</feature>
<dbReference type="GO" id="GO:0017059">
    <property type="term" value="C:serine palmitoyltransferase complex"/>
    <property type="evidence" value="ECO:0007669"/>
    <property type="project" value="EnsemblFungi"/>
</dbReference>